<accession>A0ABP8J3J3</accession>
<evidence type="ECO:0000313" key="3">
    <source>
        <dbReference type="Proteomes" id="UP001500642"/>
    </source>
</evidence>
<gene>
    <name evidence="2" type="ORF">GCM10023167_04160</name>
</gene>
<protein>
    <submittedName>
        <fullName evidence="2">Uncharacterized protein</fullName>
    </submittedName>
</protein>
<dbReference type="RefSeq" id="WP_345029420.1">
    <property type="nucleotide sequence ID" value="NZ_BAABGL010000002.1"/>
</dbReference>
<sequence length="291" mass="29907">MSDAEQSDAAQQPRRFYAPLIAGAIVLAAVIALVIANAVRQPEALTVDALQSPAVGALGAGEDIYPANSAEAIEENVKFGYLPAVATALLSDGTVALADPETGQEDLGLEKPLEQTDAAAFTAARIAPAPLSADPEGEAEEAETTRDGTPITWEQALMEYGDATVFMPEVASAQVMGPVLEAIEAGGRPEGVIIRSSDLEVLRIAVDRDITALYSGDATAVTPDALLDAGVAMAAVPADSDELDTWLGSEVEVWATGAESAGAFADLAERGVFGALSANPFAIQPSNVKTD</sequence>
<evidence type="ECO:0000256" key="1">
    <source>
        <dbReference type="SAM" id="Phobius"/>
    </source>
</evidence>
<keyword evidence="1" id="KW-1133">Transmembrane helix</keyword>
<reference evidence="3" key="1">
    <citation type="journal article" date="2019" name="Int. J. Syst. Evol. Microbiol.">
        <title>The Global Catalogue of Microorganisms (GCM) 10K type strain sequencing project: providing services to taxonomists for standard genome sequencing and annotation.</title>
        <authorList>
            <consortium name="The Broad Institute Genomics Platform"/>
            <consortium name="The Broad Institute Genome Sequencing Center for Infectious Disease"/>
            <person name="Wu L."/>
            <person name="Ma J."/>
        </authorList>
    </citation>
    <scope>NUCLEOTIDE SEQUENCE [LARGE SCALE GENOMIC DNA]</scope>
    <source>
        <strain evidence="3">JCM 17808</strain>
    </source>
</reference>
<name>A0ABP8J3J3_9MICO</name>
<keyword evidence="3" id="KW-1185">Reference proteome</keyword>
<keyword evidence="1" id="KW-0472">Membrane</keyword>
<keyword evidence="1" id="KW-0812">Transmembrane</keyword>
<feature type="transmembrane region" description="Helical" evidence="1">
    <location>
        <begin position="16"/>
        <end position="36"/>
    </location>
</feature>
<proteinExistence type="predicted"/>
<organism evidence="2 3">
    <name type="scientific">Brevibacterium pityocampae</name>
    <dbReference type="NCBI Taxonomy" id="506594"/>
    <lineage>
        <taxon>Bacteria</taxon>
        <taxon>Bacillati</taxon>
        <taxon>Actinomycetota</taxon>
        <taxon>Actinomycetes</taxon>
        <taxon>Micrococcales</taxon>
        <taxon>Brevibacteriaceae</taxon>
        <taxon>Brevibacterium</taxon>
    </lineage>
</organism>
<dbReference type="EMBL" id="BAABGL010000002">
    <property type="protein sequence ID" value="GAA4384000.1"/>
    <property type="molecule type" value="Genomic_DNA"/>
</dbReference>
<comment type="caution">
    <text evidence="2">The sequence shown here is derived from an EMBL/GenBank/DDBJ whole genome shotgun (WGS) entry which is preliminary data.</text>
</comment>
<dbReference type="Proteomes" id="UP001500642">
    <property type="component" value="Unassembled WGS sequence"/>
</dbReference>
<evidence type="ECO:0000313" key="2">
    <source>
        <dbReference type="EMBL" id="GAA4384000.1"/>
    </source>
</evidence>